<reference evidence="1" key="1">
    <citation type="submission" date="2013-04" db="EMBL/GenBank/DDBJ databases">
        <title>The Genome Sequence of Fonticula alba ATCC 38817.</title>
        <authorList>
            <consortium name="The Broad Institute Genomics Platform"/>
            <person name="Russ C."/>
            <person name="Cuomo C."/>
            <person name="Burger G."/>
            <person name="Gray M.W."/>
            <person name="Holland P.W.H."/>
            <person name="King N."/>
            <person name="Lang F.B.F."/>
            <person name="Roger A.J."/>
            <person name="Ruiz-Trillo I."/>
            <person name="Brown M."/>
            <person name="Walker B."/>
            <person name="Young S."/>
            <person name="Zeng Q."/>
            <person name="Gargeya S."/>
            <person name="Fitzgerald M."/>
            <person name="Haas B."/>
            <person name="Abouelleil A."/>
            <person name="Allen A.W."/>
            <person name="Alvarado L."/>
            <person name="Arachchi H.M."/>
            <person name="Berlin A.M."/>
            <person name="Chapman S.B."/>
            <person name="Gainer-Dewar J."/>
            <person name="Goldberg J."/>
            <person name="Griggs A."/>
            <person name="Gujja S."/>
            <person name="Hansen M."/>
            <person name="Howarth C."/>
            <person name="Imamovic A."/>
            <person name="Ireland A."/>
            <person name="Larimer J."/>
            <person name="McCowan C."/>
            <person name="Murphy C."/>
            <person name="Pearson M."/>
            <person name="Poon T.W."/>
            <person name="Priest M."/>
            <person name="Roberts A."/>
            <person name="Saif S."/>
            <person name="Shea T."/>
            <person name="Sisk P."/>
            <person name="Sykes S."/>
            <person name="Wortman J."/>
            <person name="Nusbaum C."/>
            <person name="Birren B."/>
        </authorList>
    </citation>
    <scope>NUCLEOTIDE SEQUENCE [LARGE SCALE GENOMIC DNA]</scope>
    <source>
        <strain evidence="1">ATCC 38817</strain>
    </source>
</reference>
<name>A0A058YZZ4_FONAL</name>
<dbReference type="AlphaFoldDB" id="A0A058YZZ4"/>
<proteinExistence type="predicted"/>
<dbReference type="Proteomes" id="UP000030693">
    <property type="component" value="Unassembled WGS sequence"/>
</dbReference>
<dbReference type="RefSeq" id="XP_009498010.1">
    <property type="nucleotide sequence ID" value="XM_009499735.1"/>
</dbReference>
<accession>A0A058YZZ4</accession>
<sequence>MLVYHLGALQGLTRPGDAADASRPVACAGRHAGPAWRAAFLPGGSVLSCGEDSSLVQAWPATLTDDADAEVAGAEDPRPPVVWSTRGTLPLGVRAFDCAPLGWFPPGGAGGAARRPSTADGLSLCVVAVPDCEALGFLVIPHDPPM</sequence>
<organism evidence="1">
    <name type="scientific">Fonticula alba</name>
    <name type="common">Slime mold</name>
    <dbReference type="NCBI Taxonomy" id="691883"/>
    <lineage>
        <taxon>Eukaryota</taxon>
        <taxon>Rotosphaerida</taxon>
        <taxon>Fonticulaceae</taxon>
        <taxon>Fonticula</taxon>
    </lineage>
</organism>
<dbReference type="EMBL" id="KB932216">
    <property type="protein sequence ID" value="KCV67569.1"/>
    <property type="molecule type" value="Genomic_DNA"/>
</dbReference>
<evidence type="ECO:0000313" key="2">
    <source>
        <dbReference type="Proteomes" id="UP000030693"/>
    </source>
</evidence>
<keyword evidence="2" id="KW-1185">Reference proteome</keyword>
<evidence type="ECO:0000313" key="1">
    <source>
        <dbReference type="EMBL" id="KCV67569.1"/>
    </source>
</evidence>
<dbReference type="GeneID" id="20530692"/>
<gene>
    <name evidence="1" type="ORF">H696_05967</name>
</gene>
<protein>
    <submittedName>
        <fullName evidence="1">Uncharacterized protein</fullName>
    </submittedName>
</protein>